<dbReference type="EMBL" id="LNKI01000001">
    <property type="protein sequence ID" value="OSH01613.1"/>
    <property type="molecule type" value="Genomic_DNA"/>
</dbReference>
<evidence type="ECO:0000313" key="6">
    <source>
        <dbReference type="Proteomes" id="UP000192714"/>
    </source>
</evidence>
<proteinExistence type="predicted"/>
<evidence type="ECO:0000313" key="4">
    <source>
        <dbReference type="EMBL" id="OSG98060.1"/>
    </source>
</evidence>
<dbReference type="eggNOG" id="ENOG5031312">
    <property type="taxonomic scope" value="Bacteria"/>
</dbReference>
<dbReference type="Proteomes" id="UP000193208">
    <property type="component" value="Unassembled WGS sequence"/>
</dbReference>
<organism evidence="3 8">
    <name type="scientific">Bifidobacterium adolescentis</name>
    <dbReference type="NCBI Taxonomy" id="1680"/>
    <lineage>
        <taxon>Bacteria</taxon>
        <taxon>Bacillati</taxon>
        <taxon>Actinomycetota</taxon>
        <taxon>Actinomycetes</taxon>
        <taxon>Bifidobacteriales</taxon>
        <taxon>Bifidobacteriaceae</taxon>
        <taxon>Bifidobacterium</taxon>
    </lineage>
</organism>
<dbReference type="KEGG" id="badl:BADO_0629"/>
<feature type="transmembrane region" description="Helical" evidence="1">
    <location>
        <begin position="12"/>
        <end position="28"/>
    </location>
</feature>
<name>A0A076JG79_BIFAD</name>
<gene>
    <name evidence="3" type="ORF">AD0028_0651</name>
    <name evidence="4" type="ORF">AL0462_0607</name>
    <name evidence="5" type="ORF">AL0467_0672</name>
    <name evidence="2" type="ORF">B5789_1384</name>
</gene>
<reference evidence="2 6" key="2">
    <citation type="submission" date="2017-03" db="EMBL/GenBank/DDBJ databases">
        <title>Maternal inheritance of bifidobacteria.</title>
        <authorList>
            <person name="Lugli G.A."/>
            <person name="Duranti S."/>
            <person name="Milani C."/>
            <person name="Mancabelli L."/>
        </authorList>
    </citation>
    <scope>NUCLEOTIDE SEQUENCE [LARGE SCALE GENOMIC DNA]</scope>
    <source>
        <strain evidence="2 6">1892B</strain>
    </source>
</reference>
<evidence type="ECO:0000313" key="2">
    <source>
        <dbReference type="EMBL" id="OQM57897.1"/>
    </source>
</evidence>
<feature type="transmembrane region" description="Helical" evidence="1">
    <location>
        <begin position="34"/>
        <end position="51"/>
    </location>
</feature>
<sequence length="54" mass="5527">MIISRAPKSFRWFYGVSLACGAMCLILAIGGRTIAAGVFGAAAGVFGYLAGGER</sequence>
<keyword evidence="1" id="KW-0472">Membrane</keyword>
<accession>A0A076JG79</accession>
<reference evidence="7 8" key="1">
    <citation type="journal article" date="2016" name="Sci. Rep.">
        <title>Evaluation of genetic diversity among strains of the human gut commensal Bifidobacterium adolescentis.</title>
        <authorList>
            <person name="Duranti S."/>
            <person name="Milani C."/>
            <person name="Lugli G.A."/>
            <person name="Mancabelli L."/>
            <person name="Turroni F."/>
            <person name="Ferrario C."/>
            <person name="Mangifesta M."/>
            <person name="Viappiani A."/>
            <person name="Sanchez B."/>
            <person name="Margolles A."/>
            <person name="van Sinderen D."/>
            <person name="Ventura M."/>
        </authorList>
    </citation>
    <scope>NUCLEOTIDE SEQUENCE [LARGE SCALE GENOMIC DNA]</scope>
    <source>
        <strain evidence="3 8">AD2-8</strain>
        <strain evidence="4 9">AL46-2</strain>
        <strain evidence="5 7">AL46-7</strain>
    </source>
</reference>
<dbReference type="AlphaFoldDB" id="A0A076JG79"/>
<dbReference type="EMBL" id="NAQF01000005">
    <property type="protein sequence ID" value="OQM57897.1"/>
    <property type="molecule type" value="Genomic_DNA"/>
</dbReference>
<keyword evidence="1" id="KW-0812">Transmembrane</keyword>
<dbReference type="Proteomes" id="UP000192714">
    <property type="component" value="Unassembled WGS sequence"/>
</dbReference>
<dbReference type="RefSeq" id="WP_003808802.1">
    <property type="nucleotide sequence ID" value="NZ_CP047129.1"/>
</dbReference>
<dbReference type="EMBL" id="LNKF01000002">
    <property type="protein sequence ID" value="OSG95410.1"/>
    <property type="molecule type" value="Genomic_DNA"/>
</dbReference>
<dbReference type="Proteomes" id="UP000193905">
    <property type="component" value="Unassembled WGS sequence"/>
</dbReference>
<evidence type="ECO:0000313" key="5">
    <source>
        <dbReference type="EMBL" id="OSH01613.1"/>
    </source>
</evidence>
<dbReference type="EMBL" id="LNKH01000003">
    <property type="protein sequence ID" value="OSG98060.1"/>
    <property type="molecule type" value="Genomic_DNA"/>
</dbReference>
<evidence type="ECO:0000313" key="8">
    <source>
        <dbReference type="Proteomes" id="UP000193664"/>
    </source>
</evidence>
<evidence type="ECO:0000313" key="3">
    <source>
        <dbReference type="EMBL" id="OSG95410.1"/>
    </source>
</evidence>
<protein>
    <submittedName>
        <fullName evidence="3">Uncharacterized protein</fullName>
    </submittedName>
</protein>
<evidence type="ECO:0000313" key="9">
    <source>
        <dbReference type="Proteomes" id="UP000193905"/>
    </source>
</evidence>
<evidence type="ECO:0000256" key="1">
    <source>
        <dbReference type="SAM" id="Phobius"/>
    </source>
</evidence>
<keyword evidence="1" id="KW-1133">Transmembrane helix</keyword>
<comment type="caution">
    <text evidence="3">The sequence shown here is derived from an EMBL/GenBank/DDBJ whole genome shotgun (WGS) entry which is preliminary data.</text>
</comment>
<evidence type="ECO:0000313" key="7">
    <source>
        <dbReference type="Proteomes" id="UP000193208"/>
    </source>
</evidence>
<dbReference type="Proteomes" id="UP000193664">
    <property type="component" value="Unassembled WGS sequence"/>
</dbReference>